<dbReference type="RefSeq" id="WP_078720118.1">
    <property type="nucleotide sequence ID" value="NZ_CP014339.1"/>
</dbReference>
<dbReference type="InterPro" id="IPR009045">
    <property type="entry name" value="Zn_M74/Hedgehog-like"/>
</dbReference>
<gene>
    <name evidence="2" type="ORF">AYC66_08010</name>
    <name evidence="3" type="ORF">BAY09_00145</name>
</gene>
<feature type="domain" description="Peptidase M15A C-terminal" evidence="1">
    <location>
        <begin position="6"/>
        <end position="115"/>
    </location>
</feature>
<proteinExistence type="predicted"/>
<protein>
    <recommendedName>
        <fullName evidence="1">Peptidase M15A C-terminal domain-containing protein</fullName>
    </recommendedName>
</protein>
<sequence length="129" mass="14521">MKLTNNFKSEEFACHDGNQVPEAYIPNVKKVAENLQVLRDYLGKPITVNSGYRSPAYNKRVGGAPKSQHLTASASDIRVPGMTSVQVRAAILELISQGKMHNGGLGLYDTFVHYDIRKQPTRWDYRKQK</sequence>
<reference evidence="2 4" key="1">
    <citation type="submission" date="2016-02" db="EMBL/GenBank/DDBJ databases">
        <authorList>
            <person name="Nicholson A.C."/>
            <person name="Humrighouse B.W."/>
            <person name="Loparev V."/>
            <person name="Emery B."/>
            <person name="Graziano J."/>
            <person name="McQuiston J.R."/>
        </authorList>
    </citation>
    <scope>NUCLEOTIDE SEQUENCE [LARGE SCALE GENOMIC DNA]</scope>
    <source>
        <strain evidence="2 4">E6809</strain>
    </source>
</reference>
<dbReference type="SUPFAM" id="SSF55166">
    <property type="entry name" value="Hedgehog/DD-peptidase"/>
    <property type="match status" value="1"/>
</dbReference>
<evidence type="ECO:0000313" key="4">
    <source>
        <dbReference type="Proteomes" id="UP000189738"/>
    </source>
</evidence>
<organism evidence="3">
    <name type="scientific">Elizabethkingia anophelis</name>
    <dbReference type="NCBI Taxonomy" id="1117645"/>
    <lineage>
        <taxon>Bacteria</taxon>
        <taxon>Pseudomonadati</taxon>
        <taxon>Bacteroidota</taxon>
        <taxon>Flavobacteriia</taxon>
        <taxon>Flavobacteriales</taxon>
        <taxon>Weeksellaceae</taxon>
        <taxon>Elizabethkingia</taxon>
    </lineage>
</organism>
<dbReference type="Pfam" id="PF08291">
    <property type="entry name" value="Peptidase_M15_3"/>
    <property type="match status" value="1"/>
</dbReference>
<reference evidence="3" key="2">
    <citation type="submission" date="2016-06" db="EMBL/GenBank/DDBJ databases">
        <authorList>
            <person name="Nicholson A.C."/>
        </authorList>
    </citation>
    <scope>NUCLEOTIDE SEQUENCE [LARGE SCALE GENOMIC DNA]</scope>
    <source>
        <strain evidence="3">E6809</strain>
    </source>
</reference>
<dbReference type="Gene3D" id="3.30.1380.10">
    <property type="match status" value="1"/>
</dbReference>
<accession>A0A494J4R9</accession>
<dbReference type="Proteomes" id="UP000189738">
    <property type="component" value="Chromosome"/>
</dbReference>
<name>A0A494J4R9_9FLAO</name>
<dbReference type="InterPro" id="IPR013230">
    <property type="entry name" value="Peptidase_M15A_C"/>
</dbReference>
<dbReference type="AlphaFoldDB" id="A0A494J4R9"/>
<evidence type="ECO:0000313" key="2">
    <source>
        <dbReference type="EMBL" id="AQX50621.1"/>
    </source>
</evidence>
<evidence type="ECO:0000313" key="3">
    <source>
        <dbReference type="EMBL" id="OPB49185.1"/>
    </source>
</evidence>
<dbReference type="EMBL" id="CP014339">
    <property type="protein sequence ID" value="AQX50621.1"/>
    <property type="molecule type" value="Genomic_DNA"/>
</dbReference>
<evidence type="ECO:0000259" key="1">
    <source>
        <dbReference type="Pfam" id="PF08291"/>
    </source>
</evidence>
<dbReference type="EMBL" id="MAHS01000009">
    <property type="protein sequence ID" value="OPB49185.1"/>
    <property type="molecule type" value="Genomic_DNA"/>
</dbReference>